<dbReference type="InterPro" id="IPR007367">
    <property type="entry name" value="DUF433"/>
</dbReference>
<dbReference type="RefSeq" id="WP_145207181.1">
    <property type="nucleotide sequence ID" value="NZ_CP036432.1"/>
</dbReference>
<sequence>MMTKDYRHIDIRNNRVGQPRAYIRDSRLRVQDIVVDHQRFGHSAEQIAADYDGLSLAQVHSALAFYFDHREEIQAAIRDDEVFSDRMQTSGSAISVQWPLIMERNDTISNPVSP</sequence>
<dbReference type="PANTHER" id="PTHR34849">
    <property type="entry name" value="SSL5025 PROTEIN"/>
    <property type="match status" value="1"/>
</dbReference>
<protein>
    <recommendedName>
        <fullName evidence="3">DUF433 domain-containing protein</fullName>
    </recommendedName>
</protein>
<keyword evidence="2" id="KW-1185">Reference proteome</keyword>
<dbReference type="Pfam" id="PF04255">
    <property type="entry name" value="DUF433"/>
    <property type="match status" value="1"/>
</dbReference>
<dbReference type="Proteomes" id="UP000318081">
    <property type="component" value="Chromosome"/>
</dbReference>
<evidence type="ECO:0000313" key="2">
    <source>
        <dbReference type="Proteomes" id="UP000318081"/>
    </source>
</evidence>
<dbReference type="PANTHER" id="PTHR34849:SF1">
    <property type="entry name" value="SLR0770 PROTEIN"/>
    <property type="match status" value="1"/>
</dbReference>
<gene>
    <name evidence="1" type="ORF">TBK1r_02880</name>
</gene>
<organism evidence="1 2">
    <name type="scientific">Stieleria magnilauensis</name>
    <dbReference type="NCBI Taxonomy" id="2527963"/>
    <lineage>
        <taxon>Bacteria</taxon>
        <taxon>Pseudomonadati</taxon>
        <taxon>Planctomycetota</taxon>
        <taxon>Planctomycetia</taxon>
        <taxon>Pirellulales</taxon>
        <taxon>Pirellulaceae</taxon>
        <taxon>Stieleria</taxon>
    </lineage>
</organism>
<evidence type="ECO:0000313" key="1">
    <source>
        <dbReference type="EMBL" id="QDV81373.1"/>
    </source>
</evidence>
<reference evidence="1 2" key="1">
    <citation type="submission" date="2019-02" db="EMBL/GenBank/DDBJ databases">
        <title>Deep-cultivation of Planctomycetes and their phenomic and genomic characterization uncovers novel biology.</title>
        <authorList>
            <person name="Wiegand S."/>
            <person name="Jogler M."/>
            <person name="Boedeker C."/>
            <person name="Pinto D."/>
            <person name="Vollmers J."/>
            <person name="Rivas-Marin E."/>
            <person name="Kohn T."/>
            <person name="Peeters S.H."/>
            <person name="Heuer A."/>
            <person name="Rast P."/>
            <person name="Oberbeckmann S."/>
            <person name="Bunk B."/>
            <person name="Jeske O."/>
            <person name="Meyerdierks A."/>
            <person name="Storesund J.E."/>
            <person name="Kallscheuer N."/>
            <person name="Luecker S."/>
            <person name="Lage O.M."/>
            <person name="Pohl T."/>
            <person name="Merkel B.J."/>
            <person name="Hornburger P."/>
            <person name="Mueller R.-W."/>
            <person name="Bruemmer F."/>
            <person name="Labrenz M."/>
            <person name="Spormann A.M."/>
            <person name="Op den Camp H."/>
            <person name="Overmann J."/>
            <person name="Amann R."/>
            <person name="Jetten M.S.M."/>
            <person name="Mascher T."/>
            <person name="Medema M.H."/>
            <person name="Devos D.P."/>
            <person name="Kaster A.-K."/>
            <person name="Ovreas L."/>
            <person name="Rohde M."/>
            <person name="Galperin M.Y."/>
            <person name="Jogler C."/>
        </authorList>
    </citation>
    <scope>NUCLEOTIDE SEQUENCE [LARGE SCALE GENOMIC DNA]</scope>
    <source>
        <strain evidence="1 2">TBK1r</strain>
    </source>
</reference>
<name>A0ABX5XHB1_9BACT</name>
<dbReference type="Gene3D" id="1.10.10.10">
    <property type="entry name" value="Winged helix-like DNA-binding domain superfamily/Winged helix DNA-binding domain"/>
    <property type="match status" value="1"/>
</dbReference>
<dbReference type="InterPro" id="IPR036388">
    <property type="entry name" value="WH-like_DNA-bd_sf"/>
</dbReference>
<dbReference type="EMBL" id="CP036432">
    <property type="protein sequence ID" value="QDV81373.1"/>
    <property type="molecule type" value="Genomic_DNA"/>
</dbReference>
<accession>A0ABX5XHB1</accession>
<proteinExistence type="predicted"/>
<dbReference type="SUPFAM" id="SSF46689">
    <property type="entry name" value="Homeodomain-like"/>
    <property type="match status" value="1"/>
</dbReference>
<evidence type="ECO:0008006" key="3">
    <source>
        <dbReference type="Google" id="ProtNLM"/>
    </source>
</evidence>
<dbReference type="InterPro" id="IPR009057">
    <property type="entry name" value="Homeodomain-like_sf"/>
</dbReference>